<dbReference type="EMBL" id="DF973387">
    <property type="protein sequence ID" value="GAU29059.1"/>
    <property type="molecule type" value="Genomic_DNA"/>
</dbReference>
<name>A0A2Z6NBL2_TRISU</name>
<keyword evidence="2" id="KW-1185">Reference proteome</keyword>
<evidence type="ECO:0000313" key="1">
    <source>
        <dbReference type="EMBL" id="GAU29059.1"/>
    </source>
</evidence>
<sequence>MAEDQNSVIAAYGNAMTGTPSQIGYEDNYLPSGLFGDVKNMHFGFSCLTTSIMCSTFKLKSGFLGTAV</sequence>
<protein>
    <submittedName>
        <fullName evidence="1">Uncharacterized protein</fullName>
    </submittedName>
</protein>
<dbReference type="Proteomes" id="UP000242715">
    <property type="component" value="Unassembled WGS sequence"/>
</dbReference>
<organism evidence="1 2">
    <name type="scientific">Trifolium subterraneum</name>
    <name type="common">Subterranean clover</name>
    <dbReference type="NCBI Taxonomy" id="3900"/>
    <lineage>
        <taxon>Eukaryota</taxon>
        <taxon>Viridiplantae</taxon>
        <taxon>Streptophyta</taxon>
        <taxon>Embryophyta</taxon>
        <taxon>Tracheophyta</taxon>
        <taxon>Spermatophyta</taxon>
        <taxon>Magnoliopsida</taxon>
        <taxon>eudicotyledons</taxon>
        <taxon>Gunneridae</taxon>
        <taxon>Pentapetalae</taxon>
        <taxon>rosids</taxon>
        <taxon>fabids</taxon>
        <taxon>Fabales</taxon>
        <taxon>Fabaceae</taxon>
        <taxon>Papilionoideae</taxon>
        <taxon>50 kb inversion clade</taxon>
        <taxon>NPAAA clade</taxon>
        <taxon>Hologalegina</taxon>
        <taxon>IRL clade</taxon>
        <taxon>Trifolieae</taxon>
        <taxon>Trifolium</taxon>
    </lineage>
</organism>
<accession>A0A2Z6NBL2</accession>
<evidence type="ECO:0000313" key="2">
    <source>
        <dbReference type="Proteomes" id="UP000242715"/>
    </source>
</evidence>
<proteinExistence type="predicted"/>
<reference evidence="2" key="1">
    <citation type="journal article" date="2017" name="Front. Plant Sci.">
        <title>Climate Clever Clovers: New Paradigm to Reduce the Environmental Footprint of Ruminants by Breeding Low Methanogenic Forages Utilizing Haplotype Variation.</title>
        <authorList>
            <person name="Kaur P."/>
            <person name="Appels R."/>
            <person name="Bayer P.E."/>
            <person name="Keeble-Gagnere G."/>
            <person name="Wang J."/>
            <person name="Hirakawa H."/>
            <person name="Shirasawa K."/>
            <person name="Vercoe P."/>
            <person name="Stefanova K."/>
            <person name="Durmic Z."/>
            <person name="Nichols P."/>
            <person name="Revell C."/>
            <person name="Isobe S.N."/>
            <person name="Edwards D."/>
            <person name="Erskine W."/>
        </authorList>
    </citation>
    <scope>NUCLEOTIDE SEQUENCE [LARGE SCALE GENOMIC DNA]</scope>
    <source>
        <strain evidence="2">cv. Daliak</strain>
    </source>
</reference>
<gene>
    <name evidence="1" type="ORF">TSUD_278160</name>
</gene>
<dbReference type="AlphaFoldDB" id="A0A2Z6NBL2"/>